<dbReference type="Pfam" id="PF01863">
    <property type="entry name" value="YgjP-like"/>
    <property type="match status" value="1"/>
</dbReference>
<comment type="caution">
    <text evidence="2">The sequence shown here is derived from an EMBL/GenBank/DDBJ whole genome shotgun (WGS) entry which is preliminary data.</text>
</comment>
<gene>
    <name evidence="2" type="ORF">PQJ61_07835</name>
</gene>
<evidence type="ECO:0000313" key="2">
    <source>
        <dbReference type="EMBL" id="MDC7226660.1"/>
    </source>
</evidence>
<evidence type="ECO:0000313" key="3">
    <source>
        <dbReference type="Proteomes" id="UP001221217"/>
    </source>
</evidence>
<dbReference type="EMBL" id="JAQQAL010000015">
    <property type="protein sequence ID" value="MDC7226660.1"/>
    <property type="molecule type" value="Genomic_DNA"/>
</dbReference>
<dbReference type="PANTHER" id="PTHR30399:SF1">
    <property type="entry name" value="UTP PYROPHOSPHATASE"/>
    <property type="match status" value="1"/>
</dbReference>
<dbReference type="Gene3D" id="3.30.2010.10">
    <property type="entry name" value="Metalloproteases ('zincins'), catalytic domain"/>
    <property type="match status" value="1"/>
</dbReference>
<protein>
    <submittedName>
        <fullName evidence="2">SprT family zinc-dependent metalloprotease</fullName>
    </submittedName>
</protein>
<keyword evidence="2" id="KW-0482">Metalloprotease</keyword>
<keyword evidence="2" id="KW-0645">Protease</keyword>
<reference evidence="2 3" key="1">
    <citation type="submission" date="2022-12" db="EMBL/GenBank/DDBJ databases">
        <title>Metagenome assembled genome from gulf of manar.</title>
        <authorList>
            <person name="Kohli P."/>
            <person name="Pk S."/>
            <person name="Venkata Ramana C."/>
            <person name="Sasikala C."/>
        </authorList>
    </citation>
    <scope>NUCLEOTIDE SEQUENCE [LARGE SCALE GENOMIC DNA]</scope>
    <source>
        <strain evidence="2">JB008</strain>
    </source>
</reference>
<dbReference type="CDD" id="cd07344">
    <property type="entry name" value="M48_yhfN_like"/>
    <property type="match status" value="1"/>
</dbReference>
<accession>A0AAJ1ICD5</accession>
<dbReference type="Proteomes" id="UP001221217">
    <property type="component" value="Unassembled WGS sequence"/>
</dbReference>
<dbReference type="InterPro" id="IPR053136">
    <property type="entry name" value="UTP_pyrophosphatase-like"/>
</dbReference>
<dbReference type="GO" id="GO:0008237">
    <property type="term" value="F:metallopeptidase activity"/>
    <property type="evidence" value="ECO:0007669"/>
    <property type="project" value="UniProtKB-KW"/>
</dbReference>
<evidence type="ECO:0000259" key="1">
    <source>
        <dbReference type="Pfam" id="PF01863"/>
    </source>
</evidence>
<proteinExistence type="predicted"/>
<dbReference type="AlphaFoldDB" id="A0AAJ1ICD5"/>
<sequence length="227" mass="26682">MIKYTIERRNRRTTTIQVHRDGSVRVLAPKFSTQKQIERQVAGRADWIRKKQAQFATLPEKVEHRFESGEVFLYLGARYKLLIEQGKPAVKLDSENLLMSAPVSWTPERRGKLLREWYRDRSREIFAERIEVCVQEASVIGIKKAPEWKSRVLKRSWGSCSSTGKLNLNLELVSAPVELIDYVILHELCHLKEHNHSPRFYKLMSRVCPDWKHRRKELNAGYETKLI</sequence>
<name>A0AAJ1ICD5_9SPIO</name>
<organism evidence="2 3">
    <name type="scientific">Candidatus Thalassospirochaeta sargassi</name>
    <dbReference type="NCBI Taxonomy" id="3119039"/>
    <lineage>
        <taxon>Bacteria</taxon>
        <taxon>Pseudomonadati</taxon>
        <taxon>Spirochaetota</taxon>
        <taxon>Spirochaetia</taxon>
        <taxon>Spirochaetales</taxon>
        <taxon>Spirochaetaceae</taxon>
        <taxon>Candidatus Thalassospirochaeta</taxon>
    </lineage>
</organism>
<dbReference type="PANTHER" id="PTHR30399">
    <property type="entry name" value="UNCHARACTERIZED PROTEIN YGJP"/>
    <property type="match status" value="1"/>
</dbReference>
<feature type="domain" description="YgjP-like metallopeptidase" evidence="1">
    <location>
        <begin position="12"/>
        <end position="219"/>
    </location>
</feature>
<keyword evidence="2" id="KW-0378">Hydrolase</keyword>
<dbReference type="InterPro" id="IPR002725">
    <property type="entry name" value="YgjP-like_metallopeptidase"/>
</dbReference>